<gene>
    <name evidence="3" type="ORF">AVDCRST_MAG83-2477</name>
</gene>
<evidence type="ECO:0000313" key="3">
    <source>
        <dbReference type="EMBL" id="CAA9257240.1"/>
    </source>
</evidence>
<protein>
    <submittedName>
        <fullName evidence="3">Uncharacterized protein</fullName>
    </submittedName>
</protein>
<evidence type="ECO:0000259" key="2">
    <source>
        <dbReference type="Pfam" id="PF14232"/>
    </source>
</evidence>
<sequence length="160" mass="17467">MTTIPQLSDEAAASWLAEHRSGTAPEEALAFFDGLPTVPAADMLGRWRGSGLPTGSRLDGLLEAYGWYGKEFTGLESVHPLLFRGRGSGRGGEPRPVDPSWIPLGLLRDHSDLARLWPVRTVFGRLRPLLSTNRPAARLRTVEHRGVSTAAMIYDALPII</sequence>
<proteinExistence type="predicted"/>
<name>A0A6J4IRT7_9MICC</name>
<dbReference type="EMBL" id="CADCTE010000141">
    <property type="protein sequence ID" value="CAA9257240.1"/>
    <property type="molecule type" value="Genomic_DNA"/>
</dbReference>
<reference evidence="3" key="1">
    <citation type="submission" date="2020-02" db="EMBL/GenBank/DDBJ databases">
        <authorList>
            <person name="Meier V. D."/>
        </authorList>
    </citation>
    <scope>NUCLEOTIDE SEQUENCE</scope>
    <source>
        <strain evidence="3">AVDCRST_MAG83</strain>
    </source>
</reference>
<dbReference type="RefSeq" id="WP_294568591.1">
    <property type="nucleotide sequence ID" value="NZ_CADCTE010000141.1"/>
</dbReference>
<dbReference type="Gene3D" id="2.40.128.580">
    <property type="entry name" value="GXWXG domain"/>
    <property type="match status" value="1"/>
</dbReference>
<feature type="domain" description="DUF4334" evidence="2">
    <location>
        <begin position="136"/>
        <end position="160"/>
    </location>
</feature>
<feature type="domain" description="GXWXG" evidence="1">
    <location>
        <begin position="30"/>
        <end position="85"/>
    </location>
</feature>
<dbReference type="InterPro" id="IPR025568">
    <property type="entry name" value="DUF4334"/>
</dbReference>
<evidence type="ECO:0000259" key="1">
    <source>
        <dbReference type="Pfam" id="PF14231"/>
    </source>
</evidence>
<dbReference type="Pfam" id="PF14231">
    <property type="entry name" value="GXWXG"/>
    <property type="match status" value="1"/>
</dbReference>
<dbReference type="Pfam" id="PF14232">
    <property type="entry name" value="DUF4334"/>
    <property type="match status" value="1"/>
</dbReference>
<dbReference type="AlphaFoldDB" id="A0A6J4IRT7"/>
<accession>A0A6J4IRT7</accession>
<dbReference type="InterPro" id="IPR025951">
    <property type="entry name" value="GXWXG_dom"/>
</dbReference>
<organism evidence="3">
    <name type="scientific">uncultured Arthrobacter sp</name>
    <dbReference type="NCBI Taxonomy" id="114050"/>
    <lineage>
        <taxon>Bacteria</taxon>
        <taxon>Bacillati</taxon>
        <taxon>Actinomycetota</taxon>
        <taxon>Actinomycetes</taxon>
        <taxon>Micrococcales</taxon>
        <taxon>Micrococcaceae</taxon>
        <taxon>Arthrobacter</taxon>
        <taxon>environmental samples</taxon>
    </lineage>
</organism>
<feature type="non-terminal residue" evidence="3">
    <location>
        <position position="160"/>
    </location>
</feature>